<sequence length="227" mass="25615">MNLKDKLSEFYGSLSVVAQKCGRSEDSLTVLFATKYLNSEQLAAFIDIYWLLKGEKAVIGENRVQDAGEKLSYLNEFHPDLKNKFYPVLIGNLQKNKINKALNLFEEFHAVDSLELASDINFRAANRNVPVFLEVNISGEKSKHGISSDTAPEVIERVNIMPNLKLEGLMTMAPEIADKTVIRKVFRKLKKLAAKYELKTSMGMSHDWQTAVEEGSDILRIGSKLFK</sequence>
<feature type="domain" description="Alanine racemase N-terminal" evidence="4">
    <location>
        <begin position="91"/>
        <end position="226"/>
    </location>
</feature>
<dbReference type="InterPro" id="IPR001608">
    <property type="entry name" value="Ala_racemase_N"/>
</dbReference>
<feature type="modified residue" description="N6-(pyridoxal phosphate)lysine" evidence="2">
    <location>
        <position position="35"/>
    </location>
</feature>
<dbReference type="NCBIfam" id="TIGR00044">
    <property type="entry name" value="YggS family pyridoxal phosphate-dependent enzyme"/>
    <property type="match status" value="1"/>
</dbReference>
<dbReference type="PATRIC" id="fig|1618443.3.peg.928"/>
<dbReference type="GO" id="GO:0030170">
    <property type="term" value="F:pyridoxal phosphate binding"/>
    <property type="evidence" value="ECO:0007669"/>
    <property type="project" value="InterPro"/>
</dbReference>
<dbReference type="SUPFAM" id="SSF51419">
    <property type="entry name" value="PLP-binding barrel"/>
    <property type="match status" value="1"/>
</dbReference>
<dbReference type="AlphaFoldDB" id="A0A0G1GG58"/>
<dbReference type="CDD" id="cd00635">
    <property type="entry name" value="PLPDE_III_YBL036c_like"/>
    <property type="match status" value="1"/>
</dbReference>
<reference evidence="5 6" key="1">
    <citation type="journal article" date="2015" name="Nature">
        <title>rRNA introns, odd ribosomes, and small enigmatic genomes across a large radiation of phyla.</title>
        <authorList>
            <person name="Brown C.T."/>
            <person name="Hug L.A."/>
            <person name="Thomas B.C."/>
            <person name="Sharon I."/>
            <person name="Castelle C.J."/>
            <person name="Singh A."/>
            <person name="Wilkins M.J."/>
            <person name="Williams K.H."/>
            <person name="Banfield J.F."/>
        </authorList>
    </citation>
    <scope>NUCLEOTIDE SEQUENCE [LARGE SCALE GENOMIC DNA]</scope>
</reference>
<dbReference type="PIRSF" id="PIRSF004848">
    <property type="entry name" value="YBL036c_PLPDEIII"/>
    <property type="match status" value="1"/>
</dbReference>
<dbReference type="Proteomes" id="UP000034894">
    <property type="component" value="Unassembled WGS sequence"/>
</dbReference>
<dbReference type="InterPro" id="IPR029066">
    <property type="entry name" value="PLP-binding_barrel"/>
</dbReference>
<dbReference type="Gene3D" id="3.20.20.10">
    <property type="entry name" value="Alanine racemase"/>
    <property type="match status" value="1"/>
</dbReference>
<dbReference type="EMBL" id="LCFP01000005">
    <property type="protein sequence ID" value="KKS97813.1"/>
    <property type="molecule type" value="Genomic_DNA"/>
</dbReference>
<proteinExistence type="inferred from homology"/>
<name>A0A0G1GG58_9BACT</name>
<evidence type="ECO:0000256" key="2">
    <source>
        <dbReference type="PIRSR" id="PIRSR004848-1"/>
    </source>
</evidence>
<keyword evidence="1 2" id="KW-0663">Pyridoxal phosphate</keyword>
<dbReference type="PANTHER" id="PTHR10146">
    <property type="entry name" value="PROLINE SYNTHETASE CO-TRANSCRIBED BACTERIAL HOMOLOG PROTEIN"/>
    <property type="match status" value="1"/>
</dbReference>
<comment type="similarity">
    <text evidence="3">Belongs to the pyridoxal phosphate-binding protein YggS/PROSC family.</text>
</comment>
<dbReference type="PANTHER" id="PTHR10146:SF14">
    <property type="entry name" value="PYRIDOXAL PHOSPHATE HOMEOSTASIS PROTEIN"/>
    <property type="match status" value="1"/>
</dbReference>
<gene>
    <name evidence="5" type="ORF">UV73_C0005G0090</name>
</gene>
<evidence type="ECO:0000256" key="1">
    <source>
        <dbReference type="ARBA" id="ARBA00022898"/>
    </source>
</evidence>
<evidence type="ECO:0000313" key="6">
    <source>
        <dbReference type="Proteomes" id="UP000034894"/>
    </source>
</evidence>
<evidence type="ECO:0000313" key="5">
    <source>
        <dbReference type="EMBL" id="KKS97813.1"/>
    </source>
</evidence>
<organism evidence="5 6">
    <name type="scientific">Candidatus Gottesmanbacteria bacterium GW2011_GWA2_43_14</name>
    <dbReference type="NCBI Taxonomy" id="1618443"/>
    <lineage>
        <taxon>Bacteria</taxon>
        <taxon>Candidatus Gottesmaniibacteriota</taxon>
    </lineage>
</organism>
<accession>A0A0G1GG58</accession>
<comment type="cofactor">
    <cofactor evidence="2">
        <name>pyridoxal 5'-phosphate</name>
        <dbReference type="ChEBI" id="CHEBI:597326"/>
    </cofactor>
</comment>
<comment type="caution">
    <text evidence="5">The sequence shown here is derived from an EMBL/GenBank/DDBJ whole genome shotgun (WGS) entry which is preliminary data.</text>
</comment>
<dbReference type="STRING" id="1618443.UV73_C0005G0090"/>
<evidence type="ECO:0000256" key="3">
    <source>
        <dbReference type="RuleBase" id="RU004514"/>
    </source>
</evidence>
<dbReference type="InterPro" id="IPR011078">
    <property type="entry name" value="PyrdxlP_homeostasis"/>
</dbReference>
<evidence type="ECO:0000259" key="4">
    <source>
        <dbReference type="Pfam" id="PF01168"/>
    </source>
</evidence>
<protein>
    <recommendedName>
        <fullName evidence="4">Alanine racemase N-terminal domain-containing protein</fullName>
    </recommendedName>
</protein>
<dbReference type="Pfam" id="PF01168">
    <property type="entry name" value="Ala_racemase_N"/>
    <property type="match status" value="1"/>
</dbReference>